<evidence type="ECO:0000256" key="1">
    <source>
        <dbReference type="ARBA" id="ARBA00001913"/>
    </source>
</evidence>
<dbReference type="Proteomes" id="UP000694428">
    <property type="component" value="Unplaced"/>
</dbReference>
<evidence type="ECO:0000256" key="4">
    <source>
        <dbReference type="ARBA" id="ARBA00022490"/>
    </source>
</evidence>
<dbReference type="InterPro" id="IPR001711">
    <property type="entry name" value="PLipase_C_Pinositol-sp_Y"/>
</dbReference>
<reference evidence="16" key="2">
    <citation type="submission" date="2025-09" db="UniProtKB">
        <authorList>
            <consortium name="Ensembl"/>
        </authorList>
    </citation>
    <scope>IDENTIFICATION</scope>
</reference>
<dbReference type="PANTHER" id="PTHR10336">
    <property type="entry name" value="PHOSPHOINOSITIDE-SPECIFIC PHOSPHOLIPASE C FAMILY PROTEIN"/>
    <property type="match status" value="1"/>
</dbReference>
<evidence type="ECO:0000259" key="15">
    <source>
        <dbReference type="PROSITE" id="PS50222"/>
    </source>
</evidence>
<sequence length="784" mass="89102">KALPSPPILERCMSVMQSGTQMVKLKSGTKGLVRLFYLDEHRTCIRWRPSRKSEKAKIVIDSIYKVTEGRQSEIFHRHAEGNFDPSCCFTIYHGNHLESLDLITSNPEEARTWITGLKYLMAGISDEDSLAKRQRTHDHWVKQTFEEADKNGDGLLNIEEIHQLMHKLNVNLPRRKVRQMFQEADTDENQGTLNFEEFSVFYKMMSLRRDLYLLLLSYSDKKDHLTVEELAQFLKVEQKMSNVTPEYCADIIQKFEVSEENKEQNVLGIEGFTNFMRSPACDVFNPLHCEVHQDMDQPLCNYFIASSHNTYLTGDQLLSQSRVEMYARVLQDGCRCIEVDCWDGPDGEPVVHHGYTLTSKIFFRDVAETINKYAFIKNEFPVILSIENHCSIQQQKKIAQYLKEILGDKLDLSSVVTGDSRQLPSPQNLKGKILVKGKKLPCSLGADAEEGEVSDEDSADEIEDDCKLKSCYVCACTHLPEQPFLARVLHNPTCCCYRLTRRRKTVKLCRALSDLVVYTNSVAAQDIVDDGSTGNVLSFSETRAHQAVQQKAEQFMLYNQKQLTRVYPSAYRIDSSNFNPLPYWNVGCQLVALNYQSEGRMMQLNEAKFRVNGNCGYVLKPQQMCKGNPVTAVRFLQYCHLWLGDFEQTSLVIVNKQLIGLRGLFNKNPKHSSAESSAHYVRKRSIGDRILRRTASAPAKGRKKSKMGFLEASEIKDSASEPADLKDKEGVVRRTSRSLQARPASMPVDKFLLVGLPCAEDETAQDAKGKENATGKRFPKLAVV</sequence>
<keyword evidence="9" id="KW-0807">Transducer</keyword>
<reference evidence="16" key="1">
    <citation type="submission" date="2025-08" db="UniProtKB">
        <authorList>
            <consortium name="Ensembl"/>
        </authorList>
    </citation>
    <scope>IDENTIFICATION</scope>
</reference>
<dbReference type="InterPro" id="IPR015359">
    <property type="entry name" value="PLC_EF-hand-like"/>
</dbReference>
<dbReference type="InterPro" id="IPR017946">
    <property type="entry name" value="PLC-like_Pdiesterase_TIM-brl"/>
</dbReference>
<dbReference type="InterPro" id="IPR000909">
    <property type="entry name" value="PLipase_C_PInositol-sp_X_dom"/>
</dbReference>
<dbReference type="GO" id="GO:0048015">
    <property type="term" value="P:phosphatidylinositol-mediated signaling"/>
    <property type="evidence" value="ECO:0007669"/>
    <property type="project" value="TreeGrafter"/>
</dbReference>
<dbReference type="GO" id="GO:0004435">
    <property type="term" value="F:phosphatidylinositol-4,5-bisphosphate phospholipase C activity"/>
    <property type="evidence" value="ECO:0007669"/>
    <property type="project" value="UniProtKB-EC"/>
</dbReference>
<keyword evidence="8 11" id="KW-0443">Lipid metabolism</keyword>
<dbReference type="GO" id="GO:0016020">
    <property type="term" value="C:membrane"/>
    <property type="evidence" value="ECO:0007669"/>
    <property type="project" value="UniProtKB-ARBA"/>
</dbReference>
<evidence type="ECO:0000256" key="11">
    <source>
        <dbReference type="RuleBase" id="RU361133"/>
    </source>
</evidence>
<dbReference type="PANTHER" id="PTHR10336:SF51">
    <property type="entry name" value="1-PHOSPHATIDYLINOSITOL 4,5-BISPHOSPHATE PHOSPHODIESTERASE ETA-1"/>
    <property type="match status" value="1"/>
</dbReference>
<dbReference type="SMART" id="SM00149">
    <property type="entry name" value="PLCYc"/>
    <property type="match status" value="1"/>
</dbReference>
<dbReference type="GO" id="GO:0005737">
    <property type="term" value="C:cytoplasm"/>
    <property type="evidence" value="ECO:0007669"/>
    <property type="project" value="UniProtKB-SubCell"/>
</dbReference>
<dbReference type="SMART" id="SM00233">
    <property type="entry name" value="PH"/>
    <property type="match status" value="1"/>
</dbReference>
<keyword evidence="11" id="KW-0378">Hydrolase</keyword>
<keyword evidence="4" id="KW-0963">Cytoplasm</keyword>
<dbReference type="Gene3D" id="1.10.238.10">
    <property type="entry name" value="EF-hand"/>
    <property type="match status" value="2"/>
</dbReference>
<proteinExistence type="predicted"/>
<dbReference type="InterPro" id="IPR011993">
    <property type="entry name" value="PH-like_dom_sf"/>
</dbReference>
<dbReference type="GO" id="GO:0050429">
    <property type="term" value="F:calcium-dependent phospholipase C activity"/>
    <property type="evidence" value="ECO:0007669"/>
    <property type="project" value="InterPro"/>
</dbReference>
<dbReference type="PROSITE" id="PS00018">
    <property type="entry name" value="EF_HAND_1"/>
    <property type="match status" value="1"/>
</dbReference>
<feature type="compositionally biased region" description="Basic and acidic residues" evidence="12">
    <location>
        <begin position="765"/>
        <end position="774"/>
    </location>
</feature>
<dbReference type="FunFam" id="1.10.238.10:FF:000036">
    <property type="entry name" value="Phosphoinositide phospholipase C"/>
    <property type="match status" value="1"/>
</dbReference>
<comment type="cofactor">
    <cofactor evidence="1">
        <name>Ca(2+)</name>
        <dbReference type="ChEBI" id="CHEBI:29108"/>
    </cofactor>
</comment>
<dbReference type="InterPro" id="IPR001192">
    <property type="entry name" value="PI-PLC_fam"/>
</dbReference>
<organism evidence="16 17">
    <name type="scientific">Pavo cristatus</name>
    <name type="common">Indian peafowl</name>
    <name type="synonym">Blue peafowl</name>
    <dbReference type="NCBI Taxonomy" id="9049"/>
    <lineage>
        <taxon>Eukaryota</taxon>
        <taxon>Metazoa</taxon>
        <taxon>Chordata</taxon>
        <taxon>Craniata</taxon>
        <taxon>Vertebrata</taxon>
        <taxon>Euteleostomi</taxon>
        <taxon>Archelosauria</taxon>
        <taxon>Archosauria</taxon>
        <taxon>Dinosauria</taxon>
        <taxon>Saurischia</taxon>
        <taxon>Theropoda</taxon>
        <taxon>Coelurosauria</taxon>
        <taxon>Aves</taxon>
        <taxon>Neognathae</taxon>
        <taxon>Galloanserae</taxon>
        <taxon>Galliformes</taxon>
        <taxon>Phasianidae</taxon>
        <taxon>Phasianinae</taxon>
        <taxon>Pavo</taxon>
    </lineage>
</organism>
<dbReference type="SUPFAM" id="SSF47473">
    <property type="entry name" value="EF-hand"/>
    <property type="match status" value="1"/>
</dbReference>
<feature type="domain" description="EF-hand" evidence="15">
    <location>
        <begin position="172"/>
        <end position="208"/>
    </location>
</feature>
<dbReference type="Pfam" id="PF16457">
    <property type="entry name" value="PH_12"/>
    <property type="match status" value="1"/>
</dbReference>
<comment type="subcellular location">
    <subcellularLocation>
        <location evidence="2">Cytoplasm</location>
    </subcellularLocation>
</comment>
<keyword evidence="7 11" id="KW-0442">Lipid degradation</keyword>
<dbReference type="InterPro" id="IPR001849">
    <property type="entry name" value="PH_domain"/>
</dbReference>
<evidence type="ECO:0000256" key="6">
    <source>
        <dbReference type="ARBA" id="ARBA00022837"/>
    </source>
</evidence>
<keyword evidence="6" id="KW-0106">Calcium</keyword>
<feature type="domain" description="PI-PLC Y-box" evidence="14">
    <location>
        <begin position="512"/>
        <end position="624"/>
    </location>
</feature>
<feature type="compositionally biased region" description="Basic and acidic residues" evidence="12">
    <location>
        <begin position="720"/>
        <end position="732"/>
    </location>
</feature>
<dbReference type="Pfam" id="PF09279">
    <property type="entry name" value="EF-hand_like"/>
    <property type="match status" value="1"/>
</dbReference>
<feature type="region of interest" description="Disordered" evidence="12">
    <location>
        <begin position="720"/>
        <end position="741"/>
    </location>
</feature>
<evidence type="ECO:0000256" key="8">
    <source>
        <dbReference type="ARBA" id="ARBA00023098"/>
    </source>
</evidence>
<accession>A0A8C9FLG5</accession>
<keyword evidence="5" id="KW-0479">Metal-binding</keyword>
<dbReference type="FunFam" id="1.10.238.10:FF:000005">
    <property type="entry name" value="Phosphoinositide phospholipase C"/>
    <property type="match status" value="1"/>
</dbReference>
<evidence type="ECO:0000256" key="5">
    <source>
        <dbReference type="ARBA" id="ARBA00022723"/>
    </source>
</evidence>
<evidence type="ECO:0000256" key="10">
    <source>
        <dbReference type="ARBA" id="ARBA00023674"/>
    </source>
</evidence>
<dbReference type="AlphaFoldDB" id="A0A8C9FLG5"/>
<dbReference type="PROSITE" id="PS50007">
    <property type="entry name" value="PIPLC_X_DOMAIN"/>
    <property type="match status" value="1"/>
</dbReference>
<name>A0A8C9FLG5_PAVCR</name>
<dbReference type="SMART" id="SM00148">
    <property type="entry name" value="PLCXc"/>
    <property type="match status" value="1"/>
</dbReference>
<dbReference type="PROSITE" id="PS50003">
    <property type="entry name" value="PH_DOMAIN"/>
    <property type="match status" value="1"/>
</dbReference>
<dbReference type="SMART" id="SM00054">
    <property type="entry name" value="EFh"/>
    <property type="match status" value="2"/>
</dbReference>
<comment type="catalytic activity">
    <reaction evidence="10">
        <text>a 1,2-diacyl-sn-glycero-3-phospho-(1D-myo-inositol-4,5-bisphosphate) + H2O = 1D-myo-inositol 1,4,5-trisphosphate + a 1,2-diacyl-sn-glycerol + H(+)</text>
        <dbReference type="Rhea" id="RHEA:33179"/>
        <dbReference type="ChEBI" id="CHEBI:15377"/>
        <dbReference type="ChEBI" id="CHEBI:15378"/>
        <dbReference type="ChEBI" id="CHEBI:17815"/>
        <dbReference type="ChEBI" id="CHEBI:58456"/>
        <dbReference type="ChEBI" id="CHEBI:203600"/>
        <dbReference type="EC" id="3.1.4.11"/>
    </reaction>
    <physiologicalReaction direction="left-to-right" evidence="10">
        <dbReference type="Rhea" id="RHEA:33180"/>
    </physiologicalReaction>
</comment>
<dbReference type="CDD" id="cd08632">
    <property type="entry name" value="PI-PLCc_eta1"/>
    <property type="match status" value="1"/>
</dbReference>
<evidence type="ECO:0000256" key="12">
    <source>
        <dbReference type="SAM" id="MobiDB-lite"/>
    </source>
</evidence>
<dbReference type="InterPro" id="IPR002048">
    <property type="entry name" value="EF_hand_dom"/>
</dbReference>
<dbReference type="CDD" id="cd13364">
    <property type="entry name" value="PH_PLC_eta"/>
    <property type="match status" value="1"/>
</dbReference>
<dbReference type="GO" id="GO:0051209">
    <property type="term" value="P:release of sequestered calcium ion into cytosol"/>
    <property type="evidence" value="ECO:0007669"/>
    <property type="project" value="TreeGrafter"/>
</dbReference>
<dbReference type="GO" id="GO:0046488">
    <property type="term" value="P:phosphatidylinositol metabolic process"/>
    <property type="evidence" value="ECO:0007669"/>
    <property type="project" value="TreeGrafter"/>
</dbReference>
<evidence type="ECO:0000259" key="13">
    <source>
        <dbReference type="PROSITE" id="PS50003"/>
    </source>
</evidence>
<evidence type="ECO:0000256" key="3">
    <source>
        <dbReference type="ARBA" id="ARBA00012368"/>
    </source>
</evidence>
<dbReference type="Gene3D" id="2.30.29.30">
    <property type="entry name" value="Pleckstrin-homology domain (PH domain)/Phosphotyrosine-binding domain (PTB)"/>
    <property type="match status" value="1"/>
</dbReference>
<evidence type="ECO:0000313" key="17">
    <source>
        <dbReference type="Proteomes" id="UP000694428"/>
    </source>
</evidence>
<dbReference type="InterPro" id="IPR028392">
    <property type="entry name" value="PLC-eta1_cat"/>
</dbReference>
<evidence type="ECO:0000256" key="9">
    <source>
        <dbReference type="ARBA" id="ARBA00023224"/>
    </source>
</evidence>
<feature type="region of interest" description="Disordered" evidence="12">
    <location>
        <begin position="762"/>
        <end position="784"/>
    </location>
</feature>
<dbReference type="Gene3D" id="3.20.20.190">
    <property type="entry name" value="Phosphatidylinositol (PI) phosphodiesterase"/>
    <property type="match status" value="1"/>
</dbReference>
<evidence type="ECO:0000313" key="16">
    <source>
        <dbReference type="Ensembl" id="ENSPSTP00000015087.1"/>
    </source>
</evidence>
<feature type="domain" description="PH" evidence="13">
    <location>
        <begin position="88"/>
        <end position="122"/>
    </location>
</feature>
<evidence type="ECO:0000256" key="2">
    <source>
        <dbReference type="ARBA" id="ARBA00004496"/>
    </source>
</evidence>
<dbReference type="InterPro" id="IPR011992">
    <property type="entry name" value="EF-hand-dom_pair"/>
</dbReference>
<evidence type="ECO:0000256" key="7">
    <source>
        <dbReference type="ARBA" id="ARBA00022963"/>
    </source>
</evidence>
<keyword evidence="17" id="KW-1185">Reference proteome</keyword>
<feature type="domain" description="EF-hand" evidence="15">
    <location>
        <begin position="136"/>
        <end position="171"/>
    </location>
</feature>
<protein>
    <recommendedName>
        <fullName evidence="3 11">Phosphoinositide phospholipase C</fullName>
        <ecNumber evidence="3 11">3.1.4.11</ecNumber>
    </recommendedName>
</protein>
<dbReference type="PRINTS" id="PR00390">
    <property type="entry name" value="PHPHLIPASEC"/>
</dbReference>
<dbReference type="Pfam" id="PF13202">
    <property type="entry name" value="EF-hand_5"/>
    <property type="match status" value="1"/>
</dbReference>
<dbReference type="SUPFAM" id="SSF50729">
    <property type="entry name" value="PH domain-like"/>
    <property type="match status" value="1"/>
</dbReference>
<dbReference type="GO" id="GO:0016042">
    <property type="term" value="P:lipid catabolic process"/>
    <property type="evidence" value="ECO:0007669"/>
    <property type="project" value="UniProtKB-KW"/>
</dbReference>
<dbReference type="Ensembl" id="ENSPSTT00000015834.1">
    <property type="protein sequence ID" value="ENSPSTP00000015087.1"/>
    <property type="gene ID" value="ENSPSTG00000010679.1"/>
</dbReference>
<dbReference type="PROSITE" id="PS50222">
    <property type="entry name" value="EF_HAND_2"/>
    <property type="match status" value="2"/>
</dbReference>
<dbReference type="GO" id="GO:0005509">
    <property type="term" value="F:calcium ion binding"/>
    <property type="evidence" value="ECO:0007669"/>
    <property type="project" value="InterPro"/>
</dbReference>
<dbReference type="FunFam" id="2.30.29.30:FF:000063">
    <property type="entry name" value="Phosphoinositide phospholipase C"/>
    <property type="match status" value="1"/>
</dbReference>
<dbReference type="InterPro" id="IPR046972">
    <property type="entry name" value="PLCeta1_EF"/>
</dbReference>
<evidence type="ECO:0000259" key="14">
    <source>
        <dbReference type="PROSITE" id="PS50008"/>
    </source>
</evidence>
<dbReference type="EC" id="3.1.4.11" evidence="3 11"/>
<dbReference type="Pfam" id="PF00387">
    <property type="entry name" value="PI-PLC-Y"/>
    <property type="match status" value="1"/>
</dbReference>
<dbReference type="CDD" id="cd16220">
    <property type="entry name" value="EFh_PI-PLCeta1"/>
    <property type="match status" value="1"/>
</dbReference>
<dbReference type="SUPFAM" id="SSF51695">
    <property type="entry name" value="PLC-like phosphodiesterases"/>
    <property type="match status" value="1"/>
</dbReference>
<dbReference type="InterPro" id="IPR018247">
    <property type="entry name" value="EF_Hand_1_Ca_BS"/>
</dbReference>
<dbReference type="Pfam" id="PF00388">
    <property type="entry name" value="PI-PLC-X"/>
    <property type="match status" value="1"/>
</dbReference>
<dbReference type="PROSITE" id="PS50008">
    <property type="entry name" value="PIPLC_Y_DOMAIN"/>
    <property type="match status" value="1"/>
</dbReference>